<evidence type="ECO:0000313" key="1">
    <source>
        <dbReference type="EMBL" id="RAI58058.1"/>
    </source>
</evidence>
<protein>
    <recommendedName>
        <fullName evidence="3">DUF4336 domain-containing protein</fullName>
    </recommendedName>
</protein>
<dbReference type="OrthoDB" id="450111at2"/>
<organism evidence="1 2">
    <name type="scientific">Roseicella frigidaeris</name>
    <dbReference type="NCBI Taxonomy" id="2230885"/>
    <lineage>
        <taxon>Bacteria</taxon>
        <taxon>Pseudomonadati</taxon>
        <taxon>Pseudomonadota</taxon>
        <taxon>Alphaproteobacteria</taxon>
        <taxon>Acetobacterales</taxon>
        <taxon>Roseomonadaceae</taxon>
        <taxon>Roseicella</taxon>
    </lineage>
</organism>
<dbReference type="SUPFAM" id="SSF56281">
    <property type="entry name" value="Metallo-hydrolase/oxidoreductase"/>
    <property type="match status" value="1"/>
</dbReference>
<dbReference type="PANTHER" id="PTHR33835:SF2">
    <property type="entry name" value="LYSINE-TRNA LIGASE"/>
    <property type="match status" value="1"/>
</dbReference>
<dbReference type="InterPro" id="IPR025638">
    <property type="entry name" value="DUF4336"/>
</dbReference>
<keyword evidence="2" id="KW-1185">Reference proteome</keyword>
<dbReference type="InterPro" id="IPR036866">
    <property type="entry name" value="RibonucZ/Hydroxyglut_hydro"/>
</dbReference>
<dbReference type="PANTHER" id="PTHR33835">
    <property type="entry name" value="YALI0C07656P"/>
    <property type="match status" value="1"/>
</dbReference>
<comment type="caution">
    <text evidence="1">The sequence shown here is derived from an EMBL/GenBank/DDBJ whole genome shotgun (WGS) entry which is preliminary data.</text>
</comment>
<accession>A0A327MD30</accession>
<gene>
    <name evidence="1" type="ORF">DOO78_15090</name>
</gene>
<dbReference type="EMBL" id="QLIX01000011">
    <property type="protein sequence ID" value="RAI58058.1"/>
    <property type="molecule type" value="Genomic_DNA"/>
</dbReference>
<proteinExistence type="predicted"/>
<dbReference type="Proteomes" id="UP000249065">
    <property type="component" value="Unassembled WGS sequence"/>
</dbReference>
<evidence type="ECO:0000313" key="2">
    <source>
        <dbReference type="Proteomes" id="UP000249065"/>
    </source>
</evidence>
<dbReference type="Pfam" id="PF14234">
    <property type="entry name" value="DUF4336"/>
    <property type="match status" value="1"/>
</dbReference>
<dbReference type="RefSeq" id="WP_111470692.1">
    <property type="nucleotide sequence ID" value="NZ_QLIX01000011.1"/>
</dbReference>
<sequence length="240" mass="25755">MQGAVHRALPQPIAADLWLVEGGPQRVLGLPIPLRMTVLRLAGGGLWLHSPVPYGADLASALQAIGPVRHLVAPGTAHWTHLPGWQAAFPVARLWAAPGVVARAARQGVALRAHGVLGPVPAPDWAGQIDQAMLEGLGFVEIAFHHRASGSLILTDTVQAMAPAQLPRGLGWLPRLLGAAAPDGGTPLHVRLLLLRHRRRNRAALQRLLELAPRRVIFAHGAWFAEDGAARLRRAFAWLM</sequence>
<dbReference type="AlphaFoldDB" id="A0A327MD30"/>
<evidence type="ECO:0008006" key="3">
    <source>
        <dbReference type="Google" id="ProtNLM"/>
    </source>
</evidence>
<name>A0A327MD30_9PROT</name>
<reference evidence="2" key="1">
    <citation type="submission" date="2018-06" db="EMBL/GenBank/DDBJ databases">
        <authorList>
            <person name="Khan S.A."/>
        </authorList>
    </citation>
    <scope>NUCLEOTIDE SEQUENCE [LARGE SCALE GENOMIC DNA]</scope>
    <source>
        <strain evidence="2">DB-1506</strain>
    </source>
</reference>